<gene>
    <name evidence="1" type="ORF">WKR92_11080</name>
</gene>
<reference evidence="1 2" key="1">
    <citation type="submission" date="2024-04" db="EMBL/GenBank/DDBJ databases">
        <title>Albibacterium profundi sp. nov., isolated from sediment of the Challenger Deep of Mariana Trench.</title>
        <authorList>
            <person name="Wang Y."/>
        </authorList>
    </citation>
    <scope>NUCLEOTIDE SEQUENCE [LARGE SCALE GENOMIC DNA]</scope>
    <source>
        <strain evidence="1 2">RHL897</strain>
    </source>
</reference>
<accession>A0ABV5CFN4</accession>
<keyword evidence="2" id="KW-1185">Reference proteome</keyword>
<evidence type="ECO:0000313" key="2">
    <source>
        <dbReference type="Proteomes" id="UP001580928"/>
    </source>
</evidence>
<sequence length="91" mass="10882">MQQGRYVLGFHDVAWSNNTDIPCFVQVTIFFDQKGFGHKDAETFFKEYSARHWTGTKGVPVKNWRAKALDWMWRRQKNRPYLRSKSKLMIP</sequence>
<dbReference type="RefSeq" id="WP_375557881.1">
    <property type="nucleotide sequence ID" value="NZ_JBBVGT010000002.1"/>
</dbReference>
<dbReference type="EMBL" id="JBBVGT010000002">
    <property type="protein sequence ID" value="MFB5946375.1"/>
    <property type="molecule type" value="Genomic_DNA"/>
</dbReference>
<proteinExistence type="predicted"/>
<comment type="caution">
    <text evidence="1">The sequence shown here is derived from an EMBL/GenBank/DDBJ whole genome shotgun (WGS) entry which is preliminary data.</text>
</comment>
<name>A0ABV5CFN4_9SPHI</name>
<evidence type="ECO:0000313" key="1">
    <source>
        <dbReference type="EMBL" id="MFB5946375.1"/>
    </source>
</evidence>
<dbReference type="Proteomes" id="UP001580928">
    <property type="component" value="Unassembled WGS sequence"/>
</dbReference>
<organism evidence="1 2">
    <name type="scientific">Albibacterium profundi</name>
    <dbReference type="NCBI Taxonomy" id="3134906"/>
    <lineage>
        <taxon>Bacteria</taxon>
        <taxon>Pseudomonadati</taxon>
        <taxon>Bacteroidota</taxon>
        <taxon>Sphingobacteriia</taxon>
        <taxon>Sphingobacteriales</taxon>
        <taxon>Sphingobacteriaceae</taxon>
        <taxon>Albibacterium</taxon>
    </lineage>
</organism>
<protein>
    <submittedName>
        <fullName evidence="1">Uncharacterized protein</fullName>
    </submittedName>
</protein>